<reference evidence="6 7" key="1">
    <citation type="submission" date="2017-04" db="EMBL/GenBank/DDBJ databases">
        <authorList>
            <person name="Afonso C.L."/>
            <person name="Miller P.J."/>
            <person name="Scott M.A."/>
            <person name="Spackman E."/>
            <person name="Goraichik I."/>
            <person name="Dimitrov K.M."/>
            <person name="Suarez D.L."/>
            <person name="Swayne D.E."/>
        </authorList>
    </citation>
    <scope>NUCLEOTIDE SEQUENCE [LARGE SCALE GENOMIC DNA]</scope>
    <source>
        <strain evidence="6 7">B5P</strain>
    </source>
</reference>
<dbReference type="Pfam" id="PF13458">
    <property type="entry name" value="Peripla_BP_6"/>
    <property type="match status" value="1"/>
</dbReference>
<keyword evidence="3" id="KW-0813">Transport</keyword>
<name>A0A1X7N089_9HYPH</name>
<feature type="chain" id="PRO_5012259563" evidence="4">
    <location>
        <begin position="28"/>
        <end position="409"/>
    </location>
</feature>
<dbReference type="SUPFAM" id="SSF53822">
    <property type="entry name" value="Periplasmic binding protein-like I"/>
    <property type="match status" value="1"/>
</dbReference>
<evidence type="ECO:0000256" key="1">
    <source>
        <dbReference type="ARBA" id="ARBA00010062"/>
    </source>
</evidence>
<feature type="signal peptide" evidence="4">
    <location>
        <begin position="1"/>
        <end position="27"/>
    </location>
</feature>
<dbReference type="Proteomes" id="UP000193083">
    <property type="component" value="Unassembled WGS sequence"/>
</dbReference>
<dbReference type="PANTHER" id="PTHR30483">
    <property type="entry name" value="LEUCINE-SPECIFIC-BINDING PROTEIN"/>
    <property type="match status" value="1"/>
</dbReference>
<dbReference type="InterPro" id="IPR028081">
    <property type="entry name" value="Leu-bd"/>
</dbReference>
<evidence type="ECO:0000256" key="4">
    <source>
        <dbReference type="SAM" id="SignalP"/>
    </source>
</evidence>
<dbReference type="EMBL" id="FXBL01000004">
    <property type="protein sequence ID" value="SMH30636.1"/>
    <property type="molecule type" value="Genomic_DNA"/>
</dbReference>
<comment type="similarity">
    <text evidence="1">Belongs to the leucine-binding protein family.</text>
</comment>
<evidence type="ECO:0000313" key="6">
    <source>
        <dbReference type="EMBL" id="SMH30636.1"/>
    </source>
</evidence>
<feature type="domain" description="Leucine-binding protein" evidence="5">
    <location>
        <begin position="31"/>
        <end position="364"/>
    </location>
</feature>
<dbReference type="InterPro" id="IPR028082">
    <property type="entry name" value="Peripla_BP_I"/>
</dbReference>
<keyword evidence="3" id="KW-0029">Amino-acid transport</keyword>
<keyword evidence="7" id="KW-1185">Reference proteome</keyword>
<evidence type="ECO:0000313" key="7">
    <source>
        <dbReference type="Proteomes" id="UP000193083"/>
    </source>
</evidence>
<proteinExistence type="inferred from homology"/>
<evidence type="ECO:0000256" key="2">
    <source>
        <dbReference type="ARBA" id="ARBA00022729"/>
    </source>
</evidence>
<dbReference type="InterPro" id="IPR051010">
    <property type="entry name" value="BCAA_transport"/>
</dbReference>
<evidence type="ECO:0000259" key="5">
    <source>
        <dbReference type="Pfam" id="PF13458"/>
    </source>
</evidence>
<protein>
    <submittedName>
        <fullName evidence="6">Branched-chain amino acid transport system substrate-binding protein</fullName>
    </submittedName>
</protein>
<sequence>MKMNRRQLGGLALASLATTIAPTALLAQDGPIKIGAVNPYSGAMAQYGDEVTRCYELAANWVNAKGGVLGRKIEIVRGNATSAQEAIGAIEQLVGRDKVDMLVGTYVSAISNAASESALIYEKLYWETNALALNLTERGLPNYARSGPSSNQFAAVSVDAVGKLVAEKLGKAAKDLNIFIEHEDSAYGTSIMKEQVRLFEEAGLKPTVGAHSAKAIDVTDSILRAKGANPDIWINTGYVGDTNLLLRAARDQGFKPPVIMLMGVGDTVETRDALGAEYLEGVLLVSYARPDVNPAYGKGAAEFLKLYKEAYGRDPIAPQGMNAFVGMKILFESIEAAKSTKFDAIIEAAKTLDQPAGSYETGYGVKFDDTMQNVRALPVIAQWQGGAVKAIYPVEAAAEGTSIVNLPRA</sequence>
<dbReference type="CDD" id="cd06340">
    <property type="entry name" value="PBP1_ABC_ligand_binding-like"/>
    <property type="match status" value="1"/>
</dbReference>
<dbReference type="GO" id="GO:0006865">
    <property type="term" value="P:amino acid transport"/>
    <property type="evidence" value="ECO:0007669"/>
    <property type="project" value="UniProtKB-KW"/>
</dbReference>
<gene>
    <name evidence="6" type="ORF">SAMN02982922_1069</name>
</gene>
<evidence type="ECO:0000256" key="3">
    <source>
        <dbReference type="ARBA" id="ARBA00022970"/>
    </source>
</evidence>
<keyword evidence="2 4" id="KW-0732">Signal</keyword>
<dbReference type="AlphaFoldDB" id="A0A1X7N089"/>
<organism evidence="6 7">
    <name type="scientific">Mesorhizobium australicum</name>
    <dbReference type="NCBI Taxonomy" id="536018"/>
    <lineage>
        <taxon>Bacteria</taxon>
        <taxon>Pseudomonadati</taxon>
        <taxon>Pseudomonadota</taxon>
        <taxon>Alphaproteobacteria</taxon>
        <taxon>Hyphomicrobiales</taxon>
        <taxon>Phyllobacteriaceae</taxon>
        <taxon>Mesorhizobium</taxon>
    </lineage>
</organism>
<accession>A0A1X7N089</accession>
<dbReference type="Gene3D" id="3.40.50.2300">
    <property type="match status" value="2"/>
</dbReference>
<dbReference type="OrthoDB" id="9803275at2"/>
<dbReference type="PANTHER" id="PTHR30483:SF37">
    <property type="entry name" value="ABC TRANSPORTER SUBSTRATE-BINDING PROTEIN"/>
    <property type="match status" value="1"/>
</dbReference>